<evidence type="ECO:0000256" key="8">
    <source>
        <dbReference type="ARBA" id="ARBA00023268"/>
    </source>
</evidence>
<dbReference type="Gene3D" id="3.30.70.270">
    <property type="match status" value="2"/>
</dbReference>
<dbReference type="PANTHER" id="PTHR37984:SF5">
    <property type="entry name" value="PROTEIN NYNRIN-LIKE"/>
    <property type="match status" value="1"/>
</dbReference>
<dbReference type="InterPro" id="IPR001584">
    <property type="entry name" value="Integrase_cat-core"/>
</dbReference>
<sequence length="900" mass="102455">MELSLSSYLGLDLPAVTKLWGEINNVKVVVMIDSGATHNFIDPSVLNKTRLTPTKNRSLEILLGTGITVNGHGVCKNVSVTLKSHAFKMNFVVLELGNAEVILGIDWLRTLGKCEHDWDKHEMSFMYKGSLITLYGDPALQCGGRSFKENHSLNSLELASFEVDFFEANNTELKERIPEAVEEVLTRFDHVFAEPTQLPPIRGREHTINLVTGTGPVSVRPYRYPHAYKEEMEKLVTQMLEAGTIRPSKSPFSSPVLLVKKKDGSWRFCIDYRALNKVTVPDKFPIPVIDQLLDELHGATVFSKLDLRAGYHQIRMLEKDIEKTAFRTSNGHYEFLVMPFGLTNAPATFQALMNEVFRPFLGTFVLVFFDDILIFSSSLEEHVSHLSTVLEVSEEHQLFANRKKCLFGQSQVDYLGHIISAEGVATDPSKTEAMKNRPVPKSVKELRGFLGLTGYYKKFVKGYGAIARPMTDLLKKDNFEWCNRAEAAFQELKKAIMTAPVLALPNFDEVFIVESDASGYGLGAVLMQNQRPIAYFSSGLSDREQIKSIYERELMAVVLAIQKWRHYLLERKFVVHTDHKSLKFLLEQREVSMEYQKWLTKLLGYDFEIVFKPGVENKGADGLSRIVSENSVSRHAQLFTLTVPANLQMQDIYKEIEADTKIQELLQRVKDGVEENDKFTIVDGRLRFKQRLMTKDIQKFVAECDVCQRHKYSTLSPAGRLQPLPIPSQIWEDLSMDFIEGLPVSQGANVILVVVDRLSKFAHFVRLKHPFTATDVANKFIQEIVRLHGFPASIVSDRDRIFLSSFWKELFKQAGTRLKYSTAFHPQSDGQTEVLNRCLETYLRCFASAQPKMWGKYLNWAELWYNTSYHTAIGSTPFHVVYGREAPVLLRFEEGSTSKF</sequence>
<dbReference type="InterPro" id="IPR000477">
    <property type="entry name" value="RT_dom"/>
</dbReference>
<keyword evidence="5" id="KW-0255">Endonuclease</keyword>
<dbReference type="SUPFAM" id="SSF56672">
    <property type="entry name" value="DNA/RNA polymerases"/>
    <property type="match status" value="1"/>
</dbReference>
<evidence type="ECO:0000259" key="9">
    <source>
        <dbReference type="PROSITE" id="PS50878"/>
    </source>
</evidence>
<dbReference type="AlphaFoldDB" id="A0A6D2HF12"/>
<dbReference type="PROSITE" id="PS50994">
    <property type="entry name" value="INTEGRASE"/>
    <property type="match status" value="1"/>
</dbReference>
<keyword evidence="3" id="KW-0548">Nucleotidyltransferase</keyword>
<dbReference type="OrthoDB" id="2013610at2759"/>
<evidence type="ECO:0000256" key="2">
    <source>
        <dbReference type="ARBA" id="ARBA00022679"/>
    </source>
</evidence>
<dbReference type="InterPro" id="IPR043502">
    <property type="entry name" value="DNA/RNA_pol_sf"/>
</dbReference>
<dbReference type="CDD" id="cd01647">
    <property type="entry name" value="RT_LTR"/>
    <property type="match status" value="1"/>
</dbReference>
<feature type="domain" description="Reverse transcriptase" evidence="9">
    <location>
        <begin position="240"/>
        <end position="419"/>
    </location>
</feature>
<evidence type="ECO:0000256" key="6">
    <source>
        <dbReference type="ARBA" id="ARBA00022801"/>
    </source>
</evidence>
<dbReference type="EMBL" id="CACVBM020000122">
    <property type="protein sequence ID" value="CAA7014804.1"/>
    <property type="molecule type" value="Genomic_DNA"/>
</dbReference>
<dbReference type="InterPro" id="IPR043128">
    <property type="entry name" value="Rev_trsase/Diguanyl_cyclase"/>
</dbReference>
<dbReference type="Pfam" id="PF00078">
    <property type="entry name" value="RVT_1"/>
    <property type="match status" value="1"/>
</dbReference>
<proteinExistence type="predicted"/>
<dbReference type="Pfam" id="PF17919">
    <property type="entry name" value="RT_RNaseH_2"/>
    <property type="match status" value="1"/>
</dbReference>
<comment type="caution">
    <text evidence="11">The sequence shown here is derived from an EMBL/GenBank/DDBJ whole genome shotgun (WGS) entry which is preliminary data.</text>
</comment>
<evidence type="ECO:0000256" key="3">
    <source>
        <dbReference type="ARBA" id="ARBA00022695"/>
    </source>
</evidence>
<accession>A0A6D2HF12</accession>
<evidence type="ECO:0000256" key="1">
    <source>
        <dbReference type="ARBA" id="ARBA00022670"/>
    </source>
</evidence>
<keyword evidence="6" id="KW-0378">Hydrolase</keyword>
<dbReference type="GO" id="GO:0006508">
    <property type="term" value="P:proteolysis"/>
    <property type="evidence" value="ECO:0007669"/>
    <property type="project" value="UniProtKB-KW"/>
</dbReference>
<dbReference type="Pfam" id="PF08284">
    <property type="entry name" value="RVP_2"/>
    <property type="match status" value="1"/>
</dbReference>
<keyword evidence="2" id="KW-0808">Transferase</keyword>
<dbReference type="GO" id="GO:0003676">
    <property type="term" value="F:nucleic acid binding"/>
    <property type="evidence" value="ECO:0007669"/>
    <property type="project" value="InterPro"/>
</dbReference>
<dbReference type="FunFam" id="3.30.70.270:FF:000020">
    <property type="entry name" value="Transposon Tf2-6 polyprotein-like Protein"/>
    <property type="match status" value="1"/>
</dbReference>
<dbReference type="InterPro" id="IPR021109">
    <property type="entry name" value="Peptidase_aspartic_dom_sf"/>
</dbReference>
<dbReference type="Proteomes" id="UP000467841">
    <property type="component" value="Unassembled WGS sequence"/>
</dbReference>
<evidence type="ECO:0000313" key="11">
    <source>
        <dbReference type="EMBL" id="CAA7014804.1"/>
    </source>
</evidence>
<keyword evidence="12" id="KW-1185">Reference proteome</keyword>
<dbReference type="Gene3D" id="3.30.420.10">
    <property type="entry name" value="Ribonuclease H-like superfamily/Ribonuclease H"/>
    <property type="match status" value="1"/>
</dbReference>
<evidence type="ECO:0000256" key="5">
    <source>
        <dbReference type="ARBA" id="ARBA00022759"/>
    </source>
</evidence>
<feature type="domain" description="Integrase catalytic" evidence="10">
    <location>
        <begin position="721"/>
        <end position="885"/>
    </location>
</feature>
<evidence type="ECO:0000256" key="7">
    <source>
        <dbReference type="ARBA" id="ARBA00022918"/>
    </source>
</evidence>
<reference evidence="11" key="1">
    <citation type="submission" date="2020-01" db="EMBL/GenBank/DDBJ databases">
        <authorList>
            <person name="Mishra B."/>
        </authorList>
    </citation>
    <scope>NUCLEOTIDE SEQUENCE [LARGE SCALE GENOMIC DNA]</scope>
</reference>
<dbReference type="InterPro" id="IPR036397">
    <property type="entry name" value="RNaseH_sf"/>
</dbReference>
<dbReference type="GO" id="GO:0008233">
    <property type="term" value="F:peptidase activity"/>
    <property type="evidence" value="ECO:0007669"/>
    <property type="project" value="UniProtKB-KW"/>
</dbReference>
<protein>
    <recommendedName>
        <fullName evidence="13">Reverse transcriptase</fullName>
    </recommendedName>
</protein>
<keyword evidence="8" id="KW-0511">Multifunctional enzyme</keyword>
<keyword evidence="7" id="KW-0695">RNA-directed DNA polymerase</keyword>
<evidence type="ECO:0000256" key="4">
    <source>
        <dbReference type="ARBA" id="ARBA00022722"/>
    </source>
</evidence>
<dbReference type="SUPFAM" id="SSF53098">
    <property type="entry name" value="Ribonuclease H-like"/>
    <property type="match status" value="1"/>
</dbReference>
<organism evidence="11 12">
    <name type="scientific">Microthlaspi erraticum</name>
    <dbReference type="NCBI Taxonomy" id="1685480"/>
    <lineage>
        <taxon>Eukaryota</taxon>
        <taxon>Viridiplantae</taxon>
        <taxon>Streptophyta</taxon>
        <taxon>Embryophyta</taxon>
        <taxon>Tracheophyta</taxon>
        <taxon>Spermatophyta</taxon>
        <taxon>Magnoliopsida</taxon>
        <taxon>eudicotyledons</taxon>
        <taxon>Gunneridae</taxon>
        <taxon>Pentapetalae</taxon>
        <taxon>rosids</taxon>
        <taxon>malvids</taxon>
        <taxon>Brassicales</taxon>
        <taxon>Brassicaceae</taxon>
        <taxon>Coluteocarpeae</taxon>
        <taxon>Microthlaspi</taxon>
    </lineage>
</organism>
<evidence type="ECO:0008006" key="13">
    <source>
        <dbReference type="Google" id="ProtNLM"/>
    </source>
</evidence>
<evidence type="ECO:0000313" key="12">
    <source>
        <dbReference type="Proteomes" id="UP000467841"/>
    </source>
</evidence>
<dbReference type="Gene3D" id="3.10.10.10">
    <property type="entry name" value="HIV Type 1 Reverse Transcriptase, subunit A, domain 1"/>
    <property type="match status" value="1"/>
</dbReference>
<dbReference type="FunFam" id="3.10.20.370:FF:000001">
    <property type="entry name" value="Retrovirus-related Pol polyprotein from transposon 17.6-like protein"/>
    <property type="match status" value="1"/>
</dbReference>
<dbReference type="Gene3D" id="3.10.20.370">
    <property type="match status" value="1"/>
</dbReference>
<keyword evidence="4" id="KW-0540">Nuclease</keyword>
<evidence type="ECO:0000259" key="10">
    <source>
        <dbReference type="PROSITE" id="PS50994"/>
    </source>
</evidence>
<dbReference type="PROSITE" id="PS50878">
    <property type="entry name" value="RT_POL"/>
    <property type="match status" value="1"/>
</dbReference>
<dbReference type="CDD" id="cd00303">
    <property type="entry name" value="retropepsin_like"/>
    <property type="match status" value="1"/>
</dbReference>
<dbReference type="InterPro" id="IPR012337">
    <property type="entry name" value="RNaseH-like_sf"/>
</dbReference>
<dbReference type="SUPFAM" id="SSF50630">
    <property type="entry name" value="Acid proteases"/>
    <property type="match status" value="1"/>
</dbReference>
<dbReference type="Gene3D" id="2.40.70.10">
    <property type="entry name" value="Acid Proteases"/>
    <property type="match status" value="1"/>
</dbReference>
<dbReference type="InterPro" id="IPR041577">
    <property type="entry name" value="RT_RNaseH_2"/>
</dbReference>
<dbReference type="GO" id="GO:0004519">
    <property type="term" value="F:endonuclease activity"/>
    <property type="evidence" value="ECO:0007669"/>
    <property type="project" value="UniProtKB-KW"/>
</dbReference>
<keyword evidence="1" id="KW-0645">Protease</keyword>
<dbReference type="PANTHER" id="PTHR37984">
    <property type="entry name" value="PROTEIN CBG26694"/>
    <property type="match status" value="1"/>
</dbReference>
<dbReference type="FunFam" id="3.10.10.10:FF:000007">
    <property type="entry name" value="Retrovirus-related Pol polyprotein from transposon 17.6-like Protein"/>
    <property type="match status" value="1"/>
</dbReference>
<dbReference type="GO" id="GO:0003964">
    <property type="term" value="F:RNA-directed DNA polymerase activity"/>
    <property type="evidence" value="ECO:0007669"/>
    <property type="project" value="UniProtKB-KW"/>
</dbReference>
<dbReference type="InterPro" id="IPR050951">
    <property type="entry name" value="Retrovirus_Pol_polyprotein"/>
</dbReference>
<name>A0A6D2HF12_9BRAS</name>
<gene>
    <name evidence="11" type="ORF">MERR_LOCUS2039</name>
</gene>
<dbReference type="GO" id="GO:0015074">
    <property type="term" value="P:DNA integration"/>
    <property type="evidence" value="ECO:0007669"/>
    <property type="project" value="InterPro"/>
</dbReference>
<dbReference type="CDD" id="cd09274">
    <property type="entry name" value="RNase_HI_RT_Ty3"/>
    <property type="match status" value="1"/>
</dbReference>